<dbReference type="SUPFAM" id="SSF50475">
    <property type="entry name" value="FMN-binding split barrel"/>
    <property type="match status" value="1"/>
</dbReference>
<reference evidence="2 3" key="1">
    <citation type="submission" date="2024-06" db="EMBL/GenBank/DDBJ databases">
        <title>Genomic Encyclopedia of Type Strains, Phase IV (KMG-IV): sequencing the most valuable type-strain genomes for metagenomic binning, comparative biology and taxonomic classification.</title>
        <authorList>
            <person name="Goeker M."/>
        </authorList>
    </citation>
    <scope>NUCLEOTIDE SEQUENCE [LARGE SCALE GENOMIC DNA]</scope>
    <source>
        <strain evidence="2 3">DSM 29288</strain>
    </source>
</reference>
<evidence type="ECO:0000256" key="1">
    <source>
        <dbReference type="SAM" id="MobiDB-lite"/>
    </source>
</evidence>
<dbReference type="Proteomes" id="UP001549077">
    <property type="component" value="Unassembled WGS sequence"/>
</dbReference>
<dbReference type="PANTHER" id="PTHR35802:SF1">
    <property type="entry name" value="PROTEASE SYNTHASE AND SPORULATION PROTEIN PAI 2"/>
    <property type="match status" value="1"/>
</dbReference>
<gene>
    <name evidence="2" type="ORF">ABID08_005304</name>
</gene>
<keyword evidence="3" id="KW-1185">Reference proteome</keyword>
<protein>
    <submittedName>
        <fullName evidence="2">FMN-binding regulatory protein PaiB</fullName>
    </submittedName>
</protein>
<dbReference type="InterPro" id="IPR007396">
    <property type="entry name" value="TR_PAI2-type"/>
</dbReference>
<comment type="caution">
    <text evidence="2">The sequence shown here is derived from an EMBL/GenBank/DDBJ whole genome shotgun (WGS) entry which is preliminary data.</text>
</comment>
<evidence type="ECO:0000313" key="2">
    <source>
        <dbReference type="EMBL" id="MET3757923.1"/>
    </source>
</evidence>
<dbReference type="Gene3D" id="2.30.110.10">
    <property type="entry name" value="Electron Transport, Fmn-binding Protein, Chain A"/>
    <property type="match status" value="1"/>
</dbReference>
<dbReference type="PANTHER" id="PTHR35802">
    <property type="entry name" value="PROTEASE SYNTHASE AND SPORULATION PROTEIN PAI 2"/>
    <property type="match status" value="1"/>
</dbReference>
<sequence length="120" mass="13209">MYASKAEHGKVVPTWNYTAVHACGPVEFFEEAERLFEIVSRLTRIHEVSRSLPWSVTDAPEAYIHAQIRGINGIRPPVVSLQGKCKMSQNRPAADRNGVKQGLGDSGSPTDQIVSDMIFG</sequence>
<name>A0ABV2MN93_9HYPH</name>
<dbReference type="Pfam" id="PF04299">
    <property type="entry name" value="FMN_bind_2"/>
    <property type="match status" value="1"/>
</dbReference>
<evidence type="ECO:0000313" key="3">
    <source>
        <dbReference type="Proteomes" id="UP001549077"/>
    </source>
</evidence>
<dbReference type="InterPro" id="IPR012349">
    <property type="entry name" value="Split_barrel_FMN-bd"/>
</dbReference>
<dbReference type="EMBL" id="JBEPMY010000021">
    <property type="protein sequence ID" value="MET3757923.1"/>
    <property type="molecule type" value="Genomic_DNA"/>
</dbReference>
<accession>A0ABV2MN93</accession>
<proteinExistence type="predicted"/>
<organism evidence="2 3">
    <name type="scientific">Rhizobium binae</name>
    <dbReference type="NCBI Taxonomy" id="1138190"/>
    <lineage>
        <taxon>Bacteria</taxon>
        <taxon>Pseudomonadati</taxon>
        <taxon>Pseudomonadota</taxon>
        <taxon>Alphaproteobacteria</taxon>
        <taxon>Hyphomicrobiales</taxon>
        <taxon>Rhizobiaceae</taxon>
        <taxon>Rhizobium/Agrobacterium group</taxon>
        <taxon>Rhizobium</taxon>
    </lineage>
</organism>
<feature type="region of interest" description="Disordered" evidence="1">
    <location>
        <begin position="87"/>
        <end position="120"/>
    </location>
</feature>